<reference evidence="7" key="1">
    <citation type="submission" date="2015-01" db="EMBL/GenBank/DDBJ databases">
        <title>Transcriptome Assembly of Fopius arisanus.</title>
        <authorList>
            <person name="Geib S."/>
        </authorList>
    </citation>
    <scope>NUCLEOTIDE SEQUENCE</scope>
</reference>
<protein>
    <submittedName>
        <fullName evidence="7">Tdpoz2 protein</fullName>
    </submittedName>
</protein>
<dbReference type="Gene3D" id="1.25.40.420">
    <property type="match status" value="1"/>
</dbReference>
<dbReference type="InterPro" id="IPR056423">
    <property type="entry name" value="BACK_BPM_SPOP"/>
</dbReference>
<dbReference type="InterPro" id="IPR011333">
    <property type="entry name" value="SKP1/BTB/POZ_sf"/>
</dbReference>
<dbReference type="InterPro" id="IPR000210">
    <property type="entry name" value="BTB/POZ_dom"/>
</dbReference>
<sequence length="377" mass="42504">MASSSLFILCFLTVASTCHSSERSGLKTTTTTVNIASEAEAEHLWYKWTLKNIMLLATRDGCIDSPLFRTKNESIKFKLRFCFLRKGSLQIVPYVEVPEHSTFEIDSELKIFNGSNWNVIANRTTQKMRVDRHSPTFQYSQLLRGLNEELNFDSTIIIICSIDMPLRVVSRVIAETSIERSKVEGNPCNAEKSQLSQDFGRLLHNKNFTDVVIAAGSHRFPAHKGVLAIRSPVLAGLIENASSPDGISLPMLRSQHLEYLEPVVVEAMLEYIYTDKICNLTDLSVTYGLLGVADGFKMPGLKPICENYLREKLNVDNAVGTLVRADQYGLDRLKKYIVGFITDHFKDIIKTSGYKKLEQEAPGLLDKILSPYDDFRH</sequence>
<comment type="subcellular location">
    <subcellularLocation>
        <location evidence="1">Nucleus</location>
    </subcellularLocation>
</comment>
<accession>A0A0C9QRT0</accession>
<proteinExistence type="inferred from homology"/>
<evidence type="ECO:0000256" key="1">
    <source>
        <dbReference type="ARBA" id="ARBA00004123"/>
    </source>
</evidence>
<feature type="chain" id="PRO_5002218179" evidence="5">
    <location>
        <begin position="21"/>
        <end position="377"/>
    </location>
</feature>
<evidence type="ECO:0000313" key="7">
    <source>
        <dbReference type="EMBL" id="JAG73104.1"/>
    </source>
</evidence>
<comment type="similarity">
    <text evidence="2">Belongs to the Tdpoz family.</text>
</comment>
<dbReference type="GO" id="GO:0005634">
    <property type="term" value="C:nucleus"/>
    <property type="evidence" value="ECO:0007669"/>
    <property type="project" value="UniProtKB-SubCell"/>
</dbReference>
<gene>
    <name evidence="7" type="primary">Tdpoz2</name>
    <name evidence="7" type="ORF">g.9810</name>
</gene>
<evidence type="ECO:0000259" key="6">
    <source>
        <dbReference type="PROSITE" id="PS50097"/>
    </source>
</evidence>
<evidence type="ECO:0000256" key="2">
    <source>
        <dbReference type="ARBA" id="ARBA00010846"/>
    </source>
</evidence>
<dbReference type="Pfam" id="PF00651">
    <property type="entry name" value="BTB"/>
    <property type="match status" value="1"/>
</dbReference>
<dbReference type="PROSITE" id="PS50097">
    <property type="entry name" value="BTB"/>
    <property type="match status" value="1"/>
</dbReference>
<dbReference type="Pfam" id="PF24570">
    <property type="entry name" value="BACK_BPM_SPOP"/>
    <property type="match status" value="1"/>
</dbReference>
<dbReference type="Gene3D" id="3.30.710.10">
    <property type="entry name" value="Potassium Channel Kv1.1, Chain A"/>
    <property type="match status" value="1"/>
</dbReference>
<keyword evidence="5" id="KW-0732">Signal</keyword>
<evidence type="ECO:0000256" key="4">
    <source>
        <dbReference type="ARBA" id="ARBA00023242"/>
    </source>
</evidence>
<keyword evidence="4" id="KW-0539">Nucleus</keyword>
<dbReference type="EMBL" id="GBYB01003337">
    <property type="protein sequence ID" value="JAG73104.1"/>
    <property type="molecule type" value="Transcribed_RNA"/>
</dbReference>
<keyword evidence="3" id="KW-0833">Ubl conjugation pathway</keyword>
<name>A0A0C9QRT0_9HYME</name>
<dbReference type="SUPFAM" id="SSF54695">
    <property type="entry name" value="POZ domain"/>
    <property type="match status" value="1"/>
</dbReference>
<organism evidence="7">
    <name type="scientific">Fopius arisanus</name>
    <dbReference type="NCBI Taxonomy" id="64838"/>
    <lineage>
        <taxon>Eukaryota</taxon>
        <taxon>Metazoa</taxon>
        <taxon>Ecdysozoa</taxon>
        <taxon>Arthropoda</taxon>
        <taxon>Hexapoda</taxon>
        <taxon>Insecta</taxon>
        <taxon>Pterygota</taxon>
        <taxon>Neoptera</taxon>
        <taxon>Endopterygota</taxon>
        <taxon>Hymenoptera</taxon>
        <taxon>Apocrita</taxon>
        <taxon>Ichneumonoidea</taxon>
        <taxon>Braconidae</taxon>
        <taxon>Opiinae</taxon>
        <taxon>Fopius</taxon>
    </lineage>
</organism>
<feature type="domain" description="BTB" evidence="6">
    <location>
        <begin position="209"/>
        <end position="277"/>
    </location>
</feature>
<evidence type="ECO:0000256" key="3">
    <source>
        <dbReference type="ARBA" id="ARBA00022786"/>
    </source>
</evidence>
<evidence type="ECO:0000256" key="5">
    <source>
        <dbReference type="SAM" id="SignalP"/>
    </source>
</evidence>
<feature type="signal peptide" evidence="5">
    <location>
        <begin position="1"/>
        <end position="20"/>
    </location>
</feature>
<dbReference type="SMART" id="SM00225">
    <property type="entry name" value="BTB"/>
    <property type="match status" value="1"/>
</dbReference>
<dbReference type="AlphaFoldDB" id="A0A0C9QRT0"/>
<dbReference type="PANTHER" id="PTHR24413">
    <property type="entry name" value="SPECKLE-TYPE POZ PROTEIN"/>
    <property type="match status" value="1"/>
</dbReference>